<reference evidence="3" key="1">
    <citation type="submission" date="2025-08" db="UniProtKB">
        <authorList>
            <consortium name="RefSeq"/>
        </authorList>
    </citation>
    <scope>IDENTIFICATION</scope>
    <source>
        <tissue evidence="3">Muscle</tissue>
    </source>
</reference>
<organism evidence="3">
    <name type="scientific">Cyprinus carpio</name>
    <name type="common">Common carp</name>
    <dbReference type="NCBI Taxonomy" id="7962"/>
    <lineage>
        <taxon>Eukaryota</taxon>
        <taxon>Metazoa</taxon>
        <taxon>Chordata</taxon>
        <taxon>Craniata</taxon>
        <taxon>Vertebrata</taxon>
        <taxon>Euteleostomi</taxon>
        <taxon>Actinopterygii</taxon>
        <taxon>Neopterygii</taxon>
        <taxon>Teleostei</taxon>
        <taxon>Ostariophysi</taxon>
        <taxon>Cypriniformes</taxon>
        <taxon>Cyprinidae</taxon>
        <taxon>Cyprininae</taxon>
        <taxon>Cyprinus</taxon>
    </lineage>
</organism>
<sequence>MSSMQRDPLKLALGSRMDHSSSPLTPPPSATPSGGLSHRWPGASIWPNWDLMKTPESPFSIEREAWLHRQAASINEATLYMEWKSCPQTLPKSHLLLQGLFRGSSLGHH</sequence>
<evidence type="ECO:0000313" key="3">
    <source>
        <dbReference type="RefSeq" id="XP_042624210.1"/>
    </source>
</evidence>
<feature type="domain" description="Cytoplasmic polyadenylation element-binding protein 1 N-terminal" evidence="2">
    <location>
        <begin position="1"/>
        <end position="79"/>
    </location>
</feature>
<dbReference type="Proteomes" id="UP001155660">
    <property type="component" value="Chromosome A12"/>
</dbReference>
<dbReference type="GeneID" id="122147127"/>
<accession>A0A9Q9YPW8</accession>
<dbReference type="AlphaFoldDB" id="A0A9Q9YPW8"/>
<dbReference type="Pfam" id="PF16368">
    <property type="entry name" value="CEBP1_N"/>
    <property type="match status" value="1"/>
</dbReference>
<evidence type="ECO:0000259" key="2">
    <source>
        <dbReference type="Pfam" id="PF16368"/>
    </source>
</evidence>
<dbReference type="KEGG" id="ccar:122147127"/>
<gene>
    <name evidence="3" type="primary">LOC122147127</name>
</gene>
<feature type="region of interest" description="Disordered" evidence="1">
    <location>
        <begin position="1"/>
        <end position="39"/>
    </location>
</feature>
<name>A0A9Q9YPW8_CYPCA</name>
<dbReference type="InterPro" id="IPR032292">
    <property type="entry name" value="CEBP1_N"/>
</dbReference>
<evidence type="ECO:0000256" key="1">
    <source>
        <dbReference type="SAM" id="MobiDB-lite"/>
    </source>
</evidence>
<dbReference type="OrthoDB" id="10033548at2759"/>
<dbReference type="RefSeq" id="XP_042624210.1">
    <property type="nucleotide sequence ID" value="XM_042768276.1"/>
</dbReference>
<protein>
    <submittedName>
        <fullName evidence="3">Cytoplasmic polyadenylation element-binding protein 1-like</fullName>
    </submittedName>
</protein>
<proteinExistence type="predicted"/>